<dbReference type="Pfam" id="PF16344">
    <property type="entry name" value="FecR_C"/>
    <property type="match status" value="1"/>
</dbReference>
<name>A0A6G7J0E5_9FLAO</name>
<keyword evidence="5" id="KW-1185">Reference proteome</keyword>
<keyword evidence="1" id="KW-0472">Membrane</keyword>
<gene>
    <name evidence="4" type="ORF">GVT53_04525</name>
</gene>
<organism evidence="4 5">
    <name type="scientific">Flagellimonas oceani</name>
    <dbReference type="NCBI Taxonomy" id="2698672"/>
    <lineage>
        <taxon>Bacteria</taxon>
        <taxon>Pseudomonadati</taxon>
        <taxon>Bacteroidota</taxon>
        <taxon>Flavobacteriia</taxon>
        <taxon>Flavobacteriales</taxon>
        <taxon>Flavobacteriaceae</taxon>
        <taxon>Flagellimonas</taxon>
    </lineage>
</organism>
<evidence type="ECO:0000259" key="2">
    <source>
        <dbReference type="Pfam" id="PF04773"/>
    </source>
</evidence>
<reference evidence="4 5" key="1">
    <citation type="submission" date="2020-02" db="EMBL/GenBank/DDBJ databases">
        <title>Complete genome of Muricauda sp. 501str8.</title>
        <authorList>
            <person name="Dong B."/>
            <person name="Zhu S."/>
            <person name="Yang J."/>
            <person name="Chen J."/>
        </authorList>
    </citation>
    <scope>NUCLEOTIDE SEQUENCE [LARGE SCALE GENOMIC DNA]</scope>
    <source>
        <strain evidence="4 5">501str8</strain>
    </source>
</reference>
<dbReference type="RefSeq" id="WP_166247628.1">
    <property type="nucleotide sequence ID" value="NZ_CP049616.1"/>
</dbReference>
<dbReference type="PIRSF" id="PIRSF018266">
    <property type="entry name" value="FecR"/>
    <property type="match status" value="1"/>
</dbReference>
<keyword evidence="1" id="KW-1133">Transmembrane helix</keyword>
<sequence length="378" mass="42882">MEKKIIKYLTDEIDQAESEEILKWLEKPGNAKKFQALVKEDFEFNYSLTAIDEEAALEQVKRKLRENKKTTFQMYWPYAAVAASILVLIAISFVFFDSKTDGMEPTVVKNNIRIGTDKATLTLGNGMQVALGNGATYISDNVASDGARIVYRPQVGTGSEMGFNYLTIPRGGKYHLVLSDQSEVWLNSETKIKYPVNFIPGTERKVELVYGEAYFKVSKSAGNQSSAFKVLNAGQEVEVLGTIFNIEAYRNENEINTTLVEGTIALAVQESRELLSPKEQLRYFRDSGSYAVQEVNVDKEIAWINGEFSFDDDSLEEVMRVLSRWYDVEIKIASDSKTKQQRFKGRLSRNQAIEKILTSLKKTNNVDYQINDHQIFIN</sequence>
<evidence type="ECO:0000313" key="5">
    <source>
        <dbReference type="Proteomes" id="UP000502928"/>
    </source>
</evidence>
<dbReference type="Gene3D" id="3.55.50.30">
    <property type="match status" value="1"/>
</dbReference>
<dbReference type="GO" id="GO:0016989">
    <property type="term" value="F:sigma factor antagonist activity"/>
    <property type="evidence" value="ECO:0007669"/>
    <property type="project" value="TreeGrafter"/>
</dbReference>
<dbReference type="InterPro" id="IPR006860">
    <property type="entry name" value="FecR"/>
</dbReference>
<feature type="domain" description="Protein FecR C-terminal" evidence="3">
    <location>
        <begin position="307"/>
        <end position="377"/>
    </location>
</feature>
<feature type="domain" description="FecR protein" evidence="2">
    <location>
        <begin position="169"/>
        <end position="264"/>
    </location>
</feature>
<feature type="transmembrane region" description="Helical" evidence="1">
    <location>
        <begin position="75"/>
        <end position="96"/>
    </location>
</feature>
<dbReference type="Proteomes" id="UP000502928">
    <property type="component" value="Chromosome"/>
</dbReference>
<evidence type="ECO:0000259" key="3">
    <source>
        <dbReference type="Pfam" id="PF16344"/>
    </source>
</evidence>
<dbReference type="EMBL" id="CP049616">
    <property type="protein sequence ID" value="QII43967.1"/>
    <property type="molecule type" value="Genomic_DNA"/>
</dbReference>
<dbReference type="InterPro" id="IPR012373">
    <property type="entry name" value="Ferrdict_sens_TM"/>
</dbReference>
<evidence type="ECO:0000256" key="1">
    <source>
        <dbReference type="SAM" id="Phobius"/>
    </source>
</evidence>
<dbReference type="AlphaFoldDB" id="A0A6G7J0E5"/>
<dbReference type="PANTHER" id="PTHR30273">
    <property type="entry name" value="PERIPLASMIC SIGNAL SENSOR AND SIGMA FACTOR ACTIVATOR FECR-RELATED"/>
    <property type="match status" value="1"/>
</dbReference>
<proteinExistence type="predicted"/>
<dbReference type="PANTHER" id="PTHR30273:SF2">
    <property type="entry name" value="PROTEIN FECR"/>
    <property type="match status" value="1"/>
</dbReference>
<dbReference type="Pfam" id="PF04773">
    <property type="entry name" value="FecR"/>
    <property type="match status" value="1"/>
</dbReference>
<protein>
    <submittedName>
        <fullName evidence="4">FecR family protein</fullName>
    </submittedName>
</protein>
<dbReference type="InterPro" id="IPR032508">
    <property type="entry name" value="FecR_C"/>
</dbReference>
<accession>A0A6G7J0E5</accession>
<keyword evidence="1" id="KW-0812">Transmembrane</keyword>
<dbReference type="KEGG" id="mut:GVT53_04525"/>
<dbReference type="Gene3D" id="2.60.120.1440">
    <property type="match status" value="1"/>
</dbReference>
<evidence type="ECO:0000313" key="4">
    <source>
        <dbReference type="EMBL" id="QII43967.1"/>
    </source>
</evidence>